<accession>A0ACC1KZ91</accession>
<evidence type="ECO:0000313" key="1">
    <source>
        <dbReference type="EMBL" id="KAJ2798049.1"/>
    </source>
</evidence>
<name>A0ACC1KZ91_9FUNG</name>
<proteinExistence type="predicted"/>
<dbReference type="Proteomes" id="UP001140087">
    <property type="component" value="Unassembled WGS sequence"/>
</dbReference>
<gene>
    <name evidence="1" type="primary">apc5</name>
    <name evidence="1" type="ORF">H4R21_004081</name>
</gene>
<dbReference type="EMBL" id="JANBUN010001457">
    <property type="protein sequence ID" value="KAJ2798049.1"/>
    <property type="molecule type" value="Genomic_DNA"/>
</dbReference>
<protein>
    <submittedName>
        <fullName evidence="1">APC5 protein</fullName>
    </submittedName>
</protein>
<comment type="caution">
    <text evidence="1">The sequence shown here is derived from an EMBL/GenBank/DDBJ whole genome shotgun (WGS) entry which is preliminary data.</text>
</comment>
<keyword evidence="2" id="KW-1185">Reference proteome</keyword>
<evidence type="ECO:0000313" key="2">
    <source>
        <dbReference type="Proteomes" id="UP001140087"/>
    </source>
</evidence>
<sequence>MSHGGYLSATKAVLLVAVEQYACHYDWGPATRAELARLLAGRLCTPSWAADWPQLRAELDRIQVPGEGAPTLRAVLAARLDEQLQTVDGLHGFFDGVARLVVDAGARAEPDREAVLLDSESLLGVFVRRCCLAFDQLEFHQVGQFFAECRQAAAALGHDGAQAAAADHAPCRSRLELQEHIESLVELLESEAGAPVAGELEAQIRQAAGQLPDHSRLHYLSYLGLVRTGECEQSEAALRRFFDSTRDTRATHQYALLYLAAMRAQLGMAVGARQALAEATHIARDCQDHACLLFIACWEARLQLAQLKAAAPGAPSVRAARATIDALIEKAAAMQCHELQTVGHLQLVDLLLAAVRALAGPRQGRGSLLLCDRYRPDRWAMKQLIDSPIACVGTTTSPAIDLCALVGRRSARSVRGAAAGAGPGDRAQRAAAAACGAPAGGGSGVAAVRKRVARAAQRTDRRRCGCAADRARAGAGAAGADVVRERAVRRATEPAACRPVCAPGHGRRGGRRRRVAGRARRVRGRCAPAPAMPGRRHLRR</sequence>
<feature type="non-terminal residue" evidence="1">
    <location>
        <position position="540"/>
    </location>
</feature>
<organism evidence="1 2">
    <name type="scientific">Coemansia helicoidea</name>
    <dbReference type="NCBI Taxonomy" id="1286919"/>
    <lineage>
        <taxon>Eukaryota</taxon>
        <taxon>Fungi</taxon>
        <taxon>Fungi incertae sedis</taxon>
        <taxon>Zoopagomycota</taxon>
        <taxon>Kickxellomycotina</taxon>
        <taxon>Kickxellomycetes</taxon>
        <taxon>Kickxellales</taxon>
        <taxon>Kickxellaceae</taxon>
        <taxon>Coemansia</taxon>
    </lineage>
</organism>
<reference evidence="1" key="1">
    <citation type="submission" date="2022-07" db="EMBL/GenBank/DDBJ databases">
        <title>Phylogenomic reconstructions and comparative analyses of Kickxellomycotina fungi.</title>
        <authorList>
            <person name="Reynolds N.K."/>
            <person name="Stajich J.E."/>
            <person name="Barry K."/>
            <person name="Grigoriev I.V."/>
            <person name="Crous P."/>
            <person name="Smith M.E."/>
        </authorList>
    </citation>
    <scope>NUCLEOTIDE SEQUENCE</scope>
    <source>
        <strain evidence="1">BCRC 34780</strain>
    </source>
</reference>